<dbReference type="NCBIfam" id="TIGR00019">
    <property type="entry name" value="prfA"/>
    <property type="match status" value="1"/>
</dbReference>
<dbReference type="InterPro" id="IPR045853">
    <property type="entry name" value="Pep_chain_release_fac_I_sf"/>
</dbReference>
<dbReference type="EMBL" id="CP132508">
    <property type="protein sequence ID" value="WPD20209.1"/>
    <property type="molecule type" value="Genomic_DNA"/>
</dbReference>
<feature type="region of interest" description="Disordered" evidence="8">
    <location>
        <begin position="279"/>
        <end position="301"/>
    </location>
</feature>
<evidence type="ECO:0000256" key="7">
    <source>
        <dbReference type="SAM" id="Coils"/>
    </source>
</evidence>
<evidence type="ECO:0000256" key="4">
    <source>
        <dbReference type="ARBA" id="ARBA00022917"/>
    </source>
</evidence>
<dbReference type="Pfam" id="PF00472">
    <property type="entry name" value="RF-1"/>
    <property type="match status" value="1"/>
</dbReference>
<evidence type="ECO:0000256" key="1">
    <source>
        <dbReference type="ARBA" id="ARBA00002986"/>
    </source>
</evidence>
<dbReference type="Gene3D" id="6.10.140.1950">
    <property type="match status" value="1"/>
</dbReference>
<dbReference type="InterPro" id="IPR005139">
    <property type="entry name" value="PCRF"/>
</dbReference>
<dbReference type="PANTHER" id="PTHR43804">
    <property type="entry name" value="LD18447P"/>
    <property type="match status" value="1"/>
</dbReference>
<dbReference type="PANTHER" id="PTHR43804:SF7">
    <property type="entry name" value="LD18447P"/>
    <property type="match status" value="1"/>
</dbReference>
<evidence type="ECO:0000256" key="8">
    <source>
        <dbReference type="SAM" id="MobiDB-lite"/>
    </source>
</evidence>
<feature type="coiled-coil region" evidence="7">
    <location>
        <begin position="70"/>
        <end position="97"/>
    </location>
</feature>
<protein>
    <recommendedName>
        <fullName evidence="5 6">Peptide chain release factor 1</fullName>
        <shortName evidence="6">RF-1</shortName>
    </recommendedName>
</protein>
<sequence>MIARLDRFDRLERDLADPEVAADPRRWQPLAQERGELEPLVEAYRRWQAVHADLEAARALLRETDDPEEHAYLSGEVERLEAERQELERTLRRLLLPRDPRDGRDVIMEIRAGAGGEEAALFAGDLFRMYQRYAERQGWRTEVMAATESDLGGFKEVIFAVSGRGAFSRLKYESGVHRVQRVPVTEAGGRIHTSTATVAVLPEAEEVEVQIDPDDLEIDTFAASGPGGQHVNKTESAVRITHKPTGIVVTCQDERSQHKNRARAMKILRARLLDHYTRRQQEELSQQRRSQVGTGERSEKIRTYNFRENRVTDHRIGLTLYRLQEIMDGDLDELLDALAAHDEQVRLGEAVS</sequence>
<evidence type="ECO:0000256" key="2">
    <source>
        <dbReference type="ARBA" id="ARBA00010835"/>
    </source>
</evidence>
<organism evidence="10 11">
    <name type="scientific">Thermaerobacter composti</name>
    <dbReference type="NCBI Taxonomy" id="554949"/>
    <lineage>
        <taxon>Bacteria</taxon>
        <taxon>Bacillati</taxon>
        <taxon>Bacillota</taxon>
        <taxon>Clostridia</taxon>
        <taxon>Eubacteriales</taxon>
        <taxon>Clostridiales Family XVII. Incertae Sedis</taxon>
        <taxon>Thermaerobacter</taxon>
    </lineage>
</organism>
<evidence type="ECO:0000256" key="5">
    <source>
        <dbReference type="ARBA" id="ARBA00050039"/>
    </source>
</evidence>
<evidence type="ECO:0000313" key="10">
    <source>
        <dbReference type="EMBL" id="WPD20209.1"/>
    </source>
</evidence>
<evidence type="ECO:0000259" key="9">
    <source>
        <dbReference type="PROSITE" id="PS00745"/>
    </source>
</evidence>
<dbReference type="Proteomes" id="UP001304683">
    <property type="component" value="Chromosome"/>
</dbReference>
<keyword evidence="3 6" id="KW-0488">Methylation</keyword>
<feature type="domain" description="Prokaryotic-type class I peptide chain release factors" evidence="9">
    <location>
        <begin position="222"/>
        <end position="238"/>
    </location>
</feature>
<feature type="modified residue" description="N5-methylglutamine" evidence="6">
    <location>
        <position position="229"/>
    </location>
</feature>
<keyword evidence="4 6" id="KW-0648">Protein biosynthesis</keyword>
<evidence type="ECO:0000256" key="3">
    <source>
        <dbReference type="ARBA" id="ARBA00022481"/>
    </source>
</evidence>
<accession>A0ABZ0QSD1</accession>
<dbReference type="SUPFAM" id="SSF75620">
    <property type="entry name" value="Release factor"/>
    <property type="match status" value="1"/>
</dbReference>
<dbReference type="SMART" id="SM00937">
    <property type="entry name" value="PCRF"/>
    <property type="match status" value="1"/>
</dbReference>
<dbReference type="InterPro" id="IPR000352">
    <property type="entry name" value="Pep_chain_release_fac_I"/>
</dbReference>
<dbReference type="PROSITE" id="PS00745">
    <property type="entry name" value="RF_PROK_I"/>
    <property type="match status" value="1"/>
</dbReference>
<dbReference type="InterPro" id="IPR050057">
    <property type="entry name" value="Prokaryotic/Mito_RF"/>
</dbReference>
<dbReference type="HAMAP" id="MF_00093">
    <property type="entry name" value="Rel_fac_1"/>
    <property type="match status" value="1"/>
</dbReference>
<dbReference type="Gene3D" id="3.30.160.20">
    <property type="match status" value="1"/>
</dbReference>
<comment type="PTM">
    <text evidence="6">Methylated by PrmC. Methylation increases the termination efficiency of RF1.</text>
</comment>
<comment type="subcellular location">
    <subcellularLocation>
        <location evidence="6">Cytoplasm</location>
    </subcellularLocation>
</comment>
<reference evidence="10 11" key="1">
    <citation type="submission" date="2023-08" db="EMBL/GenBank/DDBJ databases">
        <title>Genome sequence of Thermaerobacter compostii strain Ins1, a spore-forming filamentous bacterium isolated from a deep geothermal reservoir.</title>
        <authorList>
            <person name="Bregnard D."/>
            <person name="Gonzalez D."/>
            <person name="Junier P."/>
        </authorList>
    </citation>
    <scope>NUCLEOTIDE SEQUENCE [LARGE SCALE GENOMIC DNA]</scope>
    <source>
        <strain evidence="10 11">Ins1</strain>
    </source>
</reference>
<dbReference type="Gene3D" id="3.30.70.1660">
    <property type="match status" value="1"/>
</dbReference>
<dbReference type="NCBIfam" id="NF001859">
    <property type="entry name" value="PRK00591.1"/>
    <property type="match status" value="1"/>
</dbReference>
<dbReference type="Pfam" id="PF03462">
    <property type="entry name" value="PCRF"/>
    <property type="match status" value="1"/>
</dbReference>
<proteinExistence type="inferred from homology"/>
<evidence type="ECO:0000313" key="11">
    <source>
        <dbReference type="Proteomes" id="UP001304683"/>
    </source>
</evidence>
<keyword evidence="7" id="KW-0175">Coiled coil</keyword>
<keyword evidence="11" id="KW-1185">Reference proteome</keyword>
<dbReference type="InterPro" id="IPR004373">
    <property type="entry name" value="RF-1"/>
</dbReference>
<comment type="function">
    <text evidence="1 6">Peptide chain release factor 1 directs the termination of translation in response to the peptide chain termination codons UAG and UAA.</text>
</comment>
<gene>
    <name evidence="6 10" type="primary">prfA</name>
    <name evidence="10" type="ORF">Q5761_00610</name>
</gene>
<keyword evidence="6" id="KW-0963">Cytoplasm</keyword>
<comment type="similarity">
    <text evidence="2 6">Belongs to the prokaryotic/mitochondrial release factor family.</text>
</comment>
<evidence type="ECO:0000256" key="6">
    <source>
        <dbReference type="HAMAP-Rule" id="MF_00093"/>
    </source>
</evidence>
<name>A0ABZ0QSD1_9FIRM</name>